<dbReference type="InterPro" id="IPR044946">
    <property type="entry name" value="Restrct_endonuc_typeI_TRD_sf"/>
</dbReference>
<proteinExistence type="inferred from homology"/>
<dbReference type="GO" id="GO:0003677">
    <property type="term" value="F:DNA binding"/>
    <property type="evidence" value="ECO:0007669"/>
    <property type="project" value="UniProtKB-KW"/>
</dbReference>
<name>A0AA35T971_GEOBA</name>
<dbReference type="Proteomes" id="UP001174909">
    <property type="component" value="Unassembled WGS sequence"/>
</dbReference>
<evidence type="ECO:0000259" key="4">
    <source>
        <dbReference type="Pfam" id="PF01420"/>
    </source>
</evidence>
<evidence type="ECO:0000313" key="6">
    <source>
        <dbReference type="Proteomes" id="UP001174909"/>
    </source>
</evidence>
<dbReference type="Gene3D" id="3.90.220.20">
    <property type="entry name" value="DNA methylase specificity domains"/>
    <property type="match status" value="1"/>
</dbReference>
<dbReference type="AlphaFoldDB" id="A0AA35T971"/>
<dbReference type="InterPro" id="IPR052021">
    <property type="entry name" value="Type-I_RS_S_subunit"/>
</dbReference>
<feature type="domain" description="Type I restriction modification DNA specificity" evidence="4">
    <location>
        <begin position="45"/>
        <end position="147"/>
    </location>
</feature>
<dbReference type="GO" id="GO:0009307">
    <property type="term" value="P:DNA restriction-modification system"/>
    <property type="evidence" value="ECO:0007669"/>
    <property type="project" value="UniProtKB-KW"/>
</dbReference>
<dbReference type="PANTHER" id="PTHR30408">
    <property type="entry name" value="TYPE-1 RESTRICTION ENZYME ECOKI SPECIFICITY PROTEIN"/>
    <property type="match status" value="1"/>
</dbReference>
<dbReference type="Gene3D" id="1.10.287.1120">
    <property type="entry name" value="Bipartite methylase S protein"/>
    <property type="match status" value="1"/>
</dbReference>
<sequence length="277" mass="31299">MGQSPPSEEYNSDQIGTPFLQGNADFGLHHPTPKIYCPTAKKHANPGDILLSVRAPVGAINIANQEYGIGRGLCAIRPRTNQFERRYAKYLLEVVRTELHVIATGSTYEAVTVDEVSNLTCIVPRLSEQIQIANFLDRKTGQIDELIRIKERRIELLQAQRTALINQAVTKGLDPNVEMKPSGVEWIGEIPRHWNLSMLKYTARLVYGLNRESAEGQYVPLITAEEQTQIANFLDHKTEQIDELISTEHRKIELLKEYRQSLISEAVTGKIDVRNEV</sequence>
<evidence type="ECO:0000256" key="1">
    <source>
        <dbReference type="ARBA" id="ARBA00010923"/>
    </source>
</evidence>
<keyword evidence="2" id="KW-0680">Restriction system</keyword>
<gene>
    <name evidence="5" type="ORF">GBAR_LOCUS24281</name>
</gene>
<dbReference type="PANTHER" id="PTHR30408:SF12">
    <property type="entry name" value="TYPE I RESTRICTION ENZYME MJAVIII SPECIFICITY SUBUNIT"/>
    <property type="match status" value="1"/>
</dbReference>
<dbReference type="SUPFAM" id="SSF116734">
    <property type="entry name" value="DNA methylase specificity domain"/>
    <property type="match status" value="2"/>
</dbReference>
<keyword evidence="3" id="KW-0238">DNA-binding</keyword>
<protein>
    <submittedName>
        <fullName evidence="5">Uncharacterized protein MJ1531</fullName>
    </submittedName>
</protein>
<dbReference type="Pfam" id="PF01420">
    <property type="entry name" value="Methylase_S"/>
    <property type="match status" value="1"/>
</dbReference>
<reference evidence="5" key="1">
    <citation type="submission" date="2023-03" db="EMBL/GenBank/DDBJ databases">
        <authorList>
            <person name="Steffen K."/>
            <person name="Cardenas P."/>
        </authorList>
    </citation>
    <scope>NUCLEOTIDE SEQUENCE</scope>
</reference>
<dbReference type="InterPro" id="IPR000055">
    <property type="entry name" value="Restrct_endonuc_typeI_TRD"/>
</dbReference>
<evidence type="ECO:0000256" key="3">
    <source>
        <dbReference type="ARBA" id="ARBA00023125"/>
    </source>
</evidence>
<comment type="caution">
    <text evidence="5">The sequence shown here is derived from an EMBL/GenBank/DDBJ whole genome shotgun (WGS) entry which is preliminary data.</text>
</comment>
<accession>A0AA35T971</accession>
<evidence type="ECO:0000256" key="2">
    <source>
        <dbReference type="ARBA" id="ARBA00022747"/>
    </source>
</evidence>
<dbReference type="EMBL" id="CASHTH010003355">
    <property type="protein sequence ID" value="CAI8043768.1"/>
    <property type="molecule type" value="Genomic_DNA"/>
</dbReference>
<evidence type="ECO:0000313" key="5">
    <source>
        <dbReference type="EMBL" id="CAI8043768.1"/>
    </source>
</evidence>
<comment type="similarity">
    <text evidence="1">Belongs to the type-I restriction system S methylase family.</text>
</comment>
<organism evidence="5 6">
    <name type="scientific">Geodia barretti</name>
    <name type="common">Barrett's horny sponge</name>
    <dbReference type="NCBI Taxonomy" id="519541"/>
    <lineage>
        <taxon>Eukaryota</taxon>
        <taxon>Metazoa</taxon>
        <taxon>Porifera</taxon>
        <taxon>Demospongiae</taxon>
        <taxon>Heteroscleromorpha</taxon>
        <taxon>Tetractinellida</taxon>
        <taxon>Astrophorina</taxon>
        <taxon>Geodiidae</taxon>
        <taxon>Geodia</taxon>
    </lineage>
</organism>
<keyword evidence="6" id="KW-1185">Reference proteome</keyword>